<dbReference type="PANTHER" id="PTHR43081:SF1">
    <property type="entry name" value="ADENYLATE CYCLASE, TERMINAL-DIFFERENTIATION SPECIFIC"/>
    <property type="match status" value="1"/>
</dbReference>
<dbReference type="Proteomes" id="UP000480122">
    <property type="component" value="Unassembled WGS sequence"/>
</dbReference>
<dbReference type="InterPro" id="IPR029787">
    <property type="entry name" value="Nucleotide_cyclase"/>
</dbReference>
<evidence type="ECO:0000313" key="4">
    <source>
        <dbReference type="Proteomes" id="UP000480122"/>
    </source>
</evidence>
<protein>
    <recommendedName>
        <fullName evidence="2">Guanylate cyclase domain-containing protein</fullName>
    </recommendedName>
</protein>
<dbReference type="AlphaFoldDB" id="A0A7C9HPA7"/>
<dbReference type="RefSeq" id="WP_155844015.1">
    <property type="nucleotide sequence ID" value="NZ_BAAAIA010000013.1"/>
</dbReference>
<evidence type="ECO:0000259" key="2">
    <source>
        <dbReference type="PROSITE" id="PS50125"/>
    </source>
</evidence>
<dbReference type="PROSITE" id="PS50125">
    <property type="entry name" value="GUANYLATE_CYCLASE_2"/>
    <property type="match status" value="1"/>
</dbReference>
<keyword evidence="4" id="KW-1185">Reference proteome</keyword>
<dbReference type="SUPFAM" id="SSF55073">
    <property type="entry name" value="Nucleotide cyclase"/>
    <property type="match status" value="1"/>
</dbReference>
<comment type="similarity">
    <text evidence="1">Belongs to the adenylyl cyclase class-3 family.</text>
</comment>
<evidence type="ECO:0000313" key="3">
    <source>
        <dbReference type="EMBL" id="MUN09002.1"/>
    </source>
</evidence>
<organism evidence="3 4">
    <name type="scientific">Agromyces luteolus</name>
    <dbReference type="NCBI Taxonomy" id="88373"/>
    <lineage>
        <taxon>Bacteria</taxon>
        <taxon>Bacillati</taxon>
        <taxon>Actinomycetota</taxon>
        <taxon>Actinomycetes</taxon>
        <taxon>Micrococcales</taxon>
        <taxon>Microbacteriaceae</taxon>
        <taxon>Agromyces</taxon>
    </lineage>
</organism>
<dbReference type="Pfam" id="PF00211">
    <property type="entry name" value="Guanylate_cyc"/>
    <property type="match status" value="1"/>
</dbReference>
<accession>A0A7C9HPA7</accession>
<evidence type="ECO:0000256" key="1">
    <source>
        <dbReference type="ARBA" id="ARBA00005381"/>
    </source>
</evidence>
<name>A0A7C9HPA7_9MICO</name>
<feature type="domain" description="Guanylate cyclase" evidence="2">
    <location>
        <begin position="246"/>
        <end position="353"/>
    </location>
</feature>
<proteinExistence type="inferred from homology"/>
<dbReference type="SMART" id="SM00044">
    <property type="entry name" value="CYCc"/>
    <property type="match status" value="1"/>
</dbReference>
<dbReference type="GO" id="GO:0035556">
    <property type="term" value="P:intracellular signal transduction"/>
    <property type="evidence" value="ECO:0007669"/>
    <property type="project" value="InterPro"/>
</dbReference>
<dbReference type="InterPro" id="IPR050697">
    <property type="entry name" value="Adenylyl/Guanylyl_Cyclase_3/4"/>
</dbReference>
<dbReference type="CDD" id="cd07302">
    <property type="entry name" value="CHD"/>
    <property type="match status" value="1"/>
</dbReference>
<sequence>MGGSVGRYTRDEVVRRSGVGPDFVERLLQLGVVAPAADGTFGRGDVQRVRLVDACDRAGLDAEAIAEAVSTGRLSLAFMDAPQFRWSEYGSETCGELATRLGIPFEVIRETSAALVNRHLSPEDPAREDDESIFRLIGMVAALADLDALVRIGRVYVDGLRRVADAESELFQTHIVGGLVRSGLDYGAALDRATSLGTELTPLMEQMVLTLYRRQQERGWTEGNVEGIERAIEASGARVGPARPPAFVFIDLAGYTGITAAEGDATGARLARELSAMVERIVADHAGTPVKWLGDGVMVHFRQPGRAVRATLEMVDAAPTIGLPAHAGIAAGPVVMQDGDYFGRAVNLASRISGAASAGQTLVTAAVVDLNEDPGLTFRPVGPLELKGLAEPVEVFEAAVSG</sequence>
<gene>
    <name evidence="3" type="ORF">GLX25_18010</name>
</gene>
<dbReference type="GO" id="GO:0009190">
    <property type="term" value="P:cyclic nucleotide biosynthetic process"/>
    <property type="evidence" value="ECO:0007669"/>
    <property type="project" value="InterPro"/>
</dbReference>
<reference evidence="3 4" key="1">
    <citation type="submission" date="2019-11" db="EMBL/GenBank/DDBJ databases">
        <title>Agromyces kandeliae sp. nov., isolated from mangrove soil.</title>
        <authorList>
            <person name="Wang R."/>
        </authorList>
    </citation>
    <scope>NUCLEOTIDE SEQUENCE [LARGE SCALE GENOMIC DNA]</scope>
    <source>
        <strain evidence="3 4">JCM 11431</strain>
    </source>
</reference>
<dbReference type="OrthoDB" id="310836at2"/>
<dbReference type="InterPro" id="IPR001054">
    <property type="entry name" value="A/G_cyclase"/>
</dbReference>
<dbReference type="PANTHER" id="PTHR43081">
    <property type="entry name" value="ADENYLATE CYCLASE, TERMINAL-DIFFERENTIATION SPECIFIC-RELATED"/>
    <property type="match status" value="1"/>
</dbReference>
<comment type="caution">
    <text evidence="3">The sequence shown here is derived from an EMBL/GenBank/DDBJ whole genome shotgun (WGS) entry which is preliminary data.</text>
</comment>
<dbReference type="EMBL" id="WODA01000026">
    <property type="protein sequence ID" value="MUN09002.1"/>
    <property type="molecule type" value="Genomic_DNA"/>
</dbReference>
<dbReference type="GO" id="GO:0004016">
    <property type="term" value="F:adenylate cyclase activity"/>
    <property type="evidence" value="ECO:0007669"/>
    <property type="project" value="UniProtKB-ARBA"/>
</dbReference>
<dbReference type="Gene3D" id="3.30.70.1230">
    <property type="entry name" value="Nucleotide cyclase"/>
    <property type="match status" value="1"/>
</dbReference>